<evidence type="ECO:0000259" key="1">
    <source>
        <dbReference type="SMART" id="SM00849"/>
    </source>
</evidence>
<protein>
    <submittedName>
        <fullName evidence="2">MBL fold metallo-hydrolase</fullName>
    </submittedName>
</protein>
<dbReference type="PANTHER" id="PTHR42951:SF4">
    <property type="entry name" value="ACYL-COENZYME A THIOESTERASE MBLAC2"/>
    <property type="match status" value="1"/>
</dbReference>
<evidence type="ECO:0000313" key="3">
    <source>
        <dbReference type="Proteomes" id="UP000322139"/>
    </source>
</evidence>
<feature type="domain" description="Metallo-beta-lactamase" evidence="1">
    <location>
        <begin position="23"/>
        <end position="224"/>
    </location>
</feature>
<sequence length="286" mass="32693">MMEQELILWSDRISYLTPVGPTDRPILMAVSGDRHTLMIDAGNSAAHAKLFLEKLKEAVRPQPTMAAITHWHWDHIFELESLDIPSIASVDTRVEMEKLVPFKWDDQSLDERVEEGIEIQFCADAIKQEFPQQERPIRISLPDITFMDEMTIDLGGITCVLKQVGGDHAPDSVIIYIKEERMAFLADATAPKMYAPTWRFTAKATLDMLDKIEMFDADTYIISHWKAITREEYQAEASLLRTLSHLVSAYEGDQYKMKKGLEAFCGRPLTNEEQQTLVYFVNGYKG</sequence>
<comment type="caution">
    <text evidence="2">The sequence shown here is derived from an EMBL/GenBank/DDBJ whole genome shotgun (WGS) entry which is preliminary data.</text>
</comment>
<dbReference type="GO" id="GO:0016787">
    <property type="term" value="F:hydrolase activity"/>
    <property type="evidence" value="ECO:0007669"/>
    <property type="project" value="UniProtKB-KW"/>
</dbReference>
<keyword evidence="2" id="KW-0378">Hydrolase</keyword>
<dbReference type="Gene3D" id="3.60.15.10">
    <property type="entry name" value="Ribonuclease Z/Hydroxyacylglutathione hydrolase-like"/>
    <property type="match status" value="1"/>
</dbReference>
<dbReference type="AlphaFoldDB" id="A0A5D4R7B8"/>
<reference evidence="2 3" key="1">
    <citation type="submission" date="2019-08" db="EMBL/GenBank/DDBJ databases">
        <title>Bacillus genomes from the desert of Cuatro Cienegas, Coahuila.</title>
        <authorList>
            <person name="Olmedo-Alvarez G."/>
        </authorList>
    </citation>
    <scope>NUCLEOTIDE SEQUENCE [LARGE SCALE GENOMIC DNA]</scope>
    <source>
        <strain evidence="2 3">CH446_14T</strain>
    </source>
</reference>
<gene>
    <name evidence="2" type="ORF">FZD51_19100</name>
</gene>
<organism evidence="2 3">
    <name type="scientific">Bacillus infantis</name>
    <dbReference type="NCBI Taxonomy" id="324767"/>
    <lineage>
        <taxon>Bacteria</taxon>
        <taxon>Bacillati</taxon>
        <taxon>Bacillota</taxon>
        <taxon>Bacilli</taxon>
        <taxon>Bacillales</taxon>
        <taxon>Bacillaceae</taxon>
        <taxon>Bacillus</taxon>
    </lineage>
</organism>
<dbReference type="InterPro" id="IPR050855">
    <property type="entry name" value="NDM-1-like"/>
</dbReference>
<dbReference type="SUPFAM" id="SSF56281">
    <property type="entry name" value="Metallo-hydrolase/oxidoreductase"/>
    <property type="match status" value="1"/>
</dbReference>
<dbReference type="Proteomes" id="UP000322139">
    <property type="component" value="Unassembled WGS sequence"/>
</dbReference>
<proteinExistence type="predicted"/>
<name>A0A5D4R7B8_9BACI</name>
<dbReference type="SMART" id="SM00849">
    <property type="entry name" value="Lactamase_B"/>
    <property type="match status" value="1"/>
</dbReference>
<dbReference type="PANTHER" id="PTHR42951">
    <property type="entry name" value="METALLO-BETA-LACTAMASE DOMAIN-CONTAINING"/>
    <property type="match status" value="1"/>
</dbReference>
<dbReference type="RefSeq" id="WP_148976219.1">
    <property type="nucleotide sequence ID" value="NZ_VTER01000010.1"/>
</dbReference>
<evidence type="ECO:0000313" key="2">
    <source>
        <dbReference type="EMBL" id="TYS45678.1"/>
    </source>
</evidence>
<dbReference type="InterPro" id="IPR036866">
    <property type="entry name" value="RibonucZ/Hydroxyglut_hydro"/>
</dbReference>
<accession>A0A5D4R7B8</accession>
<dbReference type="Pfam" id="PF00753">
    <property type="entry name" value="Lactamase_B"/>
    <property type="match status" value="1"/>
</dbReference>
<dbReference type="InterPro" id="IPR001279">
    <property type="entry name" value="Metallo-B-lactamas"/>
</dbReference>
<dbReference type="EMBL" id="VTER01000010">
    <property type="protein sequence ID" value="TYS45678.1"/>
    <property type="molecule type" value="Genomic_DNA"/>
</dbReference>